<dbReference type="Proteomes" id="UP000046392">
    <property type="component" value="Unplaced"/>
</dbReference>
<dbReference type="Gene3D" id="1.10.510.10">
    <property type="entry name" value="Transferase(Phosphotransferase) domain 1"/>
    <property type="match status" value="1"/>
</dbReference>
<dbReference type="InterPro" id="IPR011009">
    <property type="entry name" value="Kinase-like_dom_sf"/>
</dbReference>
<feature type="domain" description="Protein kinase" evidence="2">
    <location>
        <begin position="1"/>
        <end position="181"/>
    </location>
</feature>
<evidence type="ECO:0000259" key="2">
    <source>
        <dbReference type="PROSITE" id="PS50011"/>
    </source>
</evidence>
<accession>A0A0N5BJK3</accession>
<evidence type="ECO:0000256" key="1">
    <source>
        <dbReference type="ARBA" id="ARBA00012513"/>
    </source>
</evidence>
<dbReference type="InterPro" id="IPR050235">
    <property type="entry name" value="CK1_Ser-Thr_kinase"/>
</dbReference>
<proteinExistence type="predicted"/>
<evidence type="ECO:0000313" key="3">
    <source>
        <dbReference type="Proteomes" id="UP000046392"/>
    </source>
</evidence>
<reference evidence="4" key="1">
    <citation type="submission" date="2017-02" db="UniProtKB">
        <authorList>
            <consortium name="WormBaseParasite"/>
        </authorList>
    </citation>
    <scope>IDENTIFICATION</scope>
</reference>
<dbReference type="SUPFAM" id="SSF56112">
    <property type="entry name" value="Protein kinase-like (PK-like)"/>
    <property type="match status" value="1"/>
</dbReference>
<sequence length="181" mass="21404">MNEYPMSLNDYMINYLQNGRMDLHDVNDVTKNILDGLYFLSKRGVIHQDIKSKNIMLKEKDNLNCCVLIDYGTAQLVDFTGKKDEVNGKIMEESIYITPMYSAISIHEGSKKSFKDDLQAFFFNTYEWLTGELPWVKCEQNYAEIYRMKKEFYYNFSEDNNLSFKENNFQRSFVHILPMAI</sequence>
<dbReference type="GO" id="GO:0005524">
    <property type="term" value="F:ATP binding"/>
    <property type="evidence" value="ECO:0007669"/>
    <property type="project" value="InterPro"/>
</dbReference>
<protein>
    <recommendedName>
        <fullName evidence="1">non-specific serine/threonine protein kinase</fullName>
        <ecNumber evidence="1">2.7.11.1</ecNumber>
    </recommendedName>
</protein>
<evidence type="ECO:0000313" key="4">
    <source>
        <dbReference type="WBParaSite" id="SPAL_0000612800.1"/>
    </source>
</evidence>
<dbReference type="EC" id="2.7.11.1" evidence="1"/>
<dbReference type="InterPro" id="IPR000719">
    <property type="entry name" value="Prot_kinase_dom"/>
</dbReference>
<dbReference type="AlphaFoldDB" id="A0A0N5BJK3"/>
<dbReference type="Pfam" id="PF00069">
    <property type="entry name" value="Pkinase"/>
    <property type="match status" value="1"/>
</dbReference>
<dbReference type="InterPro" id="IPR008271">
    <property type="entry name" value="Ser/Thr_kinase_AS"/>
</dbReference>
<dbReference type="GO" id="GO:0004674">
    <property type="term" value="F:protein serine/threonine kinase activity"/>
    <property type="evidence" value="ECO:0007669"/>
    <property type="project" value="UniProtKB-EC"/>
</dbReference>
<keyword evidence="3" id="KW-1185">Reference proteome</keyword>
<dbReference type="PROSITE" id="PS00108">
    <property type="entry name" value="PROTEIN_KINASE_ST"/>
    <property type="match status" value="1"/>
</dbReference>
<dbReference type="STRING" id="174720.A0A0N5BJK3"/>
<dbReference type="PROSITE" id="PS50011">
    <property type="entry name" value="PROTEIN_KINASE_DOM"/>
    <property type="match status" value="1"/>
</dbReference>
<dbReference type="PANTHER" id="PTHR11909">
    <property type="entry name" value="CASEIN KINASE-RELATED"/>
    <property type="match status" value="1"/>
</dbReference>
<name>A0A0N5BJK3_STREA</name>
<organism evidence="3 4">
    <name type="scientific">Strongyloides papillosus</name>
    <name type="common">Intestinal threadworm</name>
    <dbReference type="NCBI Taxonomy" id="174720"/>
    <lineage>
        <taxon>Eukaryota</taxon>
        <taxon>Metazoa</taxon>
        <taxon>Ecdysozoa</taxon>
        <taxon>Nematoda</taxon>
        <taxon>Chromadorea</taxon>
        <taxon>Rhabditida</taxon>
        <taxon>Tylenchina</taxon>
        <taxon>Panagrolaimomorpha</taxon>
        <taxon>Strongyloidoidea</taxon>
        <taxon>Strongyloididae</taxon>
        <taxon>Strongyloides</taxon>
    </lineage>
</organism>
<dbReference type="WBParaSite" id="SPAL_0000612800.1">
    <property type="protein sequence ID" value="SPAL_0000612800.1"/>
    <property type="gene ID" value="SPAL_0000612800"/>
</dbReference>